<feature type="domain" description="SnoaL-like" evidence="1">
    <location>
        <begin position="13"/>
        <end position="116"/>
    </location>
</feature>
<dbReference type="STRING" id="85643.Tmz1t_0309"/>
<dbReference type="HOGENOM" id="CLU_2141892_0_0_4"/>
<dbReference type="Pfam" id="PF12680">
    <property type="entry name" value="SnoaL_2"/>
    <property type="match status" value="1"/>
</dbReference>
<dbReference type="Proteomes" id="UP000002186">
    <property type="component" value="Chromosome"/>
</dbReference>
<dbReference type="InterPro" id="IPR037401">
    <property type="entry name" value="SnoaL-like"/>
</dbReference>
<name>C4ZMQ6_THASP</name>
<keyword evidence="3" id="KW-1185">Reference proteome</keyword>
<dbReference type="eggNOG" id="ENOG502ZE3V">
    <property type="taxonomic scope" value="Bacteria"/>
</dbReference>
<organism evidence="2 3">
    <name type="scientific">Thauera aminoaromatica</name>
    <dbReference type="NCBI Taxonomy" id="164330"/>
    <lineage>
        <taxon>Bacteria</taxon>
        <taxon>Pseudomonadati</taxon>
        <taxon>Pseudomonadota</taxon>
        <taxon>Betaproteobacteria</taxon>
        <taxon>Rhodocyclales</taxon>
        <taxon>Zoogloeaceae</taxon>
        <taxon>Thauera</taxon>
    </lineage>
</organism>
<dbReference type="EMBL" id="CP001281">
    <property type="protein sequence ID" value="ACK53100.1"/>
    <property type="molecule type" value="Genomic_DNA"/>
</dbReference>
<dbReference type="SUPFAM" id="SSF54427">
    <property type="entry name" value="NTF2-like"/>
    <property type="match status" value="1"/>
</dbReference>
<dbReference type="InterPro" id="IPR032710">
    <property type="entry name" value="NTF2-like_dom_sf"/>
</dbReference>
<protein>
    <recommendedName>
        <fullName evidence="1">SnoaL-like domain-containing protein</fullName>
    </recommendedName>
</protein>
<accession>C4ZMQ6</accession>
<evidence type="ECO:0000313" key="3">
    <source>
        <dbReference type="Proteomes" id="UP000002186"/>
    </source>
</evidence>
<proteinExistence type="predicted"/>
<evidence type="ECO:0000313" key="2">
    <source>
        <dbReference type="EMBL" id="ACK53100.1"/>
    </source>
</evidence>
<dbReference type="Gene3D" id="3.10.450.50">
    <property type="match status" value="1"/>
</dbReference>
<reference evidence="2 3" key="2">
    <citation type="journal article" date="2012" name="Stand. Genomic Sci.">
        <title>Complete genome sequence of Thauera aminoaromatica strain MZ1T.</title>
        <authorList>
            <person name="Jiang K."/>
            <person name="Sanseverino J."/>
            <person name="Chauhan A."/>
            <person name="Lucas S."/>
            <person name="Copeland A."/>
            <person name="Lapidus A."/>
            <person name="Del Rio T.G."/>
            <person name="Dalin E."/>
            <person name="Tice H."/>
            <person name="Bruce D."/>
            <person name="Goodwin L."/>
            <person name="Pitluck S."/>
            <person name="Sims D."/>
            <person name="Brettin T."/>
            <person name="Detter J.C."/>
            <person name="Han C."/>
            <person name="Chang Y.J."/>
            <person name="Larimer F."/>
            <person name="Land M."/>
            <person name="Hauser L."/>
            <person name="Kyrpides N.C."/>
            <person name="Mikhailova N."/>
            <person name="Moser S."/>
            <person name="Jegier P."/>
            <person name="Close D."/>
            <person name="Debruyn J.M."/>
            <person name="Wang Y."/>
            <person name="Layton A.C."/>
            <person name="Allen M.S."/>
            <person name="Sayler G.S."/>
        </authorList>
    </citation>
    <scope>NUCLEOTIDE SEQUENCE [LARGE SCALE GENOMIC DNA]</scope>
    <source>
        <strain evidence="2 3">MZ1T</strain>
    </source>
</reference>
<dbReference type="AlphaFoldDB" id="C4ZMQ6"/>
<reference evidence="3" key="1">
    <citation type="submission" date="2009-05" db="EMBL/GenBank/DDBJ databases">
        <title>Complete sequence of chromosome of Thauera sp. MZ1T.</title>
        <authorList>
            <consortium name="US DOE Joint Genome Institute"/>
            <person name="Lucas S."/>
            <person name="Copeland A."/>
            <person name="Lapidus A."/>
            <person name="Glavina del Rio T."/>
            <person name="Dalin E."/>
            <person name="Tice H."/>
            <person name="Bruce D."/>
            <person name="Goodwin L."/>
            <person name="Pitluck S."/>
            <person name="Sims D."/>
            <person name="Brettin T."/>
            <person name="Detter J.C."/>
            <person name="Han C."/>
            <person name="Larimer F."/>
            <person name="Land M."/>
            <person name="Hauser L."/>
            <person name="Kyrpides N."/>
            <person name="Mikhailova N."/>
            <person name="Sayler G.S."/>
        </authorList>
    </citation>
    <scope>NUCLEOTIDE SEQUENCE [LARGE SCALE GENOMIC DNA]</scope>
    <source>
        <strain evidence="3">MZ1T</strain>
    </source>
</reference>
<dbReference type="KEGG" id="tmz:Tmz1t_0309"/>
<dbReference type="RefSeq" id="WP_012584364.1">
    <property type="nucleotide sequence ID" value="NC_011662.2"/>
</dbReference>
<sequence>MDDLTEEKAAYLFARAWNRLNPEGFLALLAPDARYASQWVFEELIGAPAIAAYLRGKMATLWDKAREDPGAAVRVEMGRTAEGRRGRPCAFMTQGHFEEVQAAVVFEVEGGRIIRYDLCIPQLLGAVRTGVYPL</sequence>
<gene>
    <name evidence="2" type="ordered locus">Tmz1t_0309</name>
</gene>
<evidence type="ECO:0000259" key="1">
    <source>
        <dbReference type="Pfam" id="PF12680"/>
    </source>
</evidence>